<dbReference type="PANTHER" id="PTHR43877">
    <property type="entry name" value="AMINOALKYLPHOSPHONATE N-ACETYLTRANSFERASE-RELATED-RELATED"/>
    <property type="match status" value="1"/>
</dbReference>
<dbReference type="Proteomes" id="UP000182841">
    <property type="component" value="Unassembled WGS sequence"/>
</dbReference>
<keyword evidence="2" id="KW-0012">Acyltransferase</keyword>
<evidence type="ECO:0000256" key="1">
    <source>
        <dbReference type="ARBA" id="ARBA00022679"/>
    </source>
</evidence>
<keyword evidence="1" id="KW-0808">Transferase</keyword>
<dbReference type="InterPro" id="IPR000182">
    <property type="entry name" value="GNAT_dom"/>
</dbReference>
<evidence type="ECO:0000259" key="3">
    <source>
        <dbReference type="PROSITE" id="PS51186"/>
    </source>
</evidence>
<organism evidence="4 5">
    <name type="scientific">Streptomyces qinglanensis</name>
    <dbReference type="NCBI Taxonomy" id="943816"/>
    <lineage>
        <taxon>Bacteria</taxon>
        <taxon>Bacillati</taxon>
        <taxon>Actinomycetota</taxon>
        <taxon>Actinomycetes</taxon>
        <taxon>Kitasatosporales</taxon>
        <taxon>Streptomycetaceae</taxon>
        <taxon>Streptomyces</taxon>
    </lineage>
</organism>
<protein>
    <submittedName>
        <fullName evidence="4">N-acetylglutamate synthase, GNAT family</fullName>
    </submittedName>
</protein>
<evidence type="ECO:0000313" key="5">
    <source>
        <dbReference type="Proteomes" id="UP000182841"/>
    </source>
</evidence>
<sequence>MMTGMDITVRAARPEEYPELGELVARAYLSGGLLDLGEADPYLETLRDAAGRAEHAELLVAEGHQGELLGTVTFVGRGGPFAERAREGEGEFRMLGVREPARGRGVGEALVTACSARARALGLSGLVLSTQPTMHAAHRLYRRLGFRRDPDRDWSPVPGITLWAYALRL</sequence>
<keyword evidence="5" id="KW-1185">Reference proteome</keyword>
<accession>A0A1H9URJ1</accession>
<dbReference type="Gene3D" id="3.40.630.30">
    <property type="match status" value="1"/>
</dbReference>
<reference evidence="5" key="1">
    <citation type="submission" date="2016-10" db="EMBL/GenBank/DDBJ databases">
        <authorList>
            <person name="Varghese N."/>
            <person name="Submissions S."/>
        </authorList>
    </citation>
    <scope>NUCLEOTIDE SEQUENCE [LARGE SCALE GENOMIC DNA]</scope>
    <source>
        <strain evidence="5">CGMCC 4.6825</strain>
    </source>
</reference>
<dbReference type="InterPro" id="IPR050832">
    <property type="entry name" value="Bact_Acetyltransf"/>
</dbReference>
<feature type="domain" description="N-acetyltransferase" evidence="3">
    <location>
        <begin position="7"/>
        <end position="169"/>
    </location>
</feature>
<name>A0A1H9URJ1_9ACTN</name>
<dbReference type="GO" id="GO:0016747">
    <property type="term" value="F:acyltransferase activity, transferring groups other than amino-acyl groups"/>
    <property type="evidence" value="ECO:0007669"/>
    <property type="project" value="InterPro"/>
</dbReference>
<gene>
    <name evidence="4" type="ORF">SAMN05421870_10955</name>
</gene>
<dbReference type="InterPro" id="IPR016181">
    <property type="entry name" value="Acyl_CoA_acyltransferase"/>
</dbReference>
<evidence type="ECO:0000313" key="4">
    <source>
        <dbReference type="EMBL" id="SES11744.1"/>
    </source>
</evidence>
<dbReference type="PROSITE" id="PS51186">
    <property type="entry name" value="GNAT"/>
    <property type="match status" value="1"/>
</dbReference>
<proteinExistence type="predicted"/>
<dbReference type="STRING" id="943816.AN217_24305"/>
<dbReference type="SUPFAM" id="SSF55729">
    <property type="entry name" value="Acyl-CoA N-acyltransferases (Nat)"/>
    <property type="match status" value="1"/>
</dbReference>
<dbReference type="CDD" id="cd04301">
    <property type="entry name" value="NAT_SF"/>
    <property type="match status" value="1"/>
</dbReference>
<evidence type="ECO:0000256" key="2">
    <source>
        <dbReference type="ARBA" id="ARBA00023315"/>
    </source>
</evidence>
<dbReference type="AlphaFoldDB" id="A0A1H9URJ1"/>
<dbReference type="EMBL" id="FOGO01000009">
    <property type="protein sequence ID" value="SES11744.1"/>
    <property type="molecule type" value="Genomic_DNA"/>
</dbReference>
<dbReference type="PANTHER" id="PTHR43877:SF2">
    <property type="entry name" value="AMINOALKYLPHOSPHONATE N-ACETYLTRANSFERASE-RELATED"/>
    <property type="match status" value="1"/>
</dbReference>
<dbReference type="Pfam" id="PF00583">
    <property type="entry name" value="Acetyltransf_1"/>
    <property type="match status" value="1"/>
</dbReference>